<dbReference type="AlphaFoldDB" id="A0A438H643"/>
<dbReference type="Proteomes" id="UP000288805">
    <property type="component" value="Unassembled WGS sequence"/>
</dbReference>
<organism evidence="6 7">
    <name type="scientific">Vitis vinifera</name>
    <name type="common">Grape</name>
    <dbReference type="NCBI Taxonomy" id="29760"/>
    <lineage>
        <taxon>Eukaryota</taxon>
        <taxon>Viridiplantae</taxon>
        <taxon>Streptophyta</taxon>
        <taxon>Embryophyta</taxon>
        <taxon>Tracheophyta</taxon>
        <taxon>Spermatophyta</taxon>
        <taxon>Magnoliopsida</taxon>
        <taxon>eudicotyledons</taxon>
        <taxon>Gunneridae</taxon>
        <taxon>Pentapetalae</taxon>
        <taxon>rosids</taxon>
        <taxon>Vitales</taxon>
        <taxon>Vitaceae</taxon>
        <taxon>Viteae</taxon>
        <taxon>Vitis</taxon>
    </lineage>
</organism>
<dbReference type="GO" id="GO:0005524">
    <property type="term" value="F:ATP binding"/>
    <property type="evidence" value="ECO:0007669"/>
    <property type="project" value="UniProtKB-KW"/>
</dbReference>
<reference evidence="6 7" key="1">
    <citation type="journal article" date="2018" name="PLoS Genet.">
        <title>Population sequencing reveals clonal diversity and ancestral inbreeding in the grapevine cultivar Chardonnay.</title>
        <authorList>
            <person name="Roach M.J."/>
            <person name="Johnson D.L."/>
            <person name="Bohlmann J."/>
            <person name="van Vuuren H.J."/>
            <person name="Jones S.J."/>
            <person name="Pretorius I.S."/>
            <person name="Schmidt S.A."/>
            <person name="Borneman A.R."/>
        </authorList>
    </citation>
    <scope>NUCLEOTIDE SEQUENCE [LARGE SCALE GENOMIC DNA]</scope>
    <source>
        <strain evidence="7">cv. Chardonnay</strain>
        <tissue evidence="6">Leaf</tissue>
    </source>
</reference>
<comment type="caution">
    <text evidence="6">The sequence shown here is derived from an EMBL/GenBank/DDBJ whole genome shotgun (WGS) entry which is preliminary data.</text>
</comment>
<dbReference type="PANTHER" id="PTHR31814">
    <property type="match status" value="1"/>
</dbReference>
<protein>
    <submittedName>
        <fullName evidence="6">Phosphomevalonate kinase, peroxisomal</fullName>
    </submittedName>
</protein>
<evidence type="ECO:0000313" key="6">
    <source>
        <dbReference type="EMBL" id="RVW80024.1"/>
    </source>
</evidence>
<evidence type="ECO:0000256" key="5">
    <source>
        <dbReference type="ARBA" id="ARBA00022840"/>
    </source>
</evidence>
<evidence type="ECO:0000256" key="3">
    <source>
        <dbReference type="ARBA" id="ARBA00022741"/>
    </source>
</evidence>
<accession>A0A438H643</accession>
<keyword evidence="3" id="KW-0547">Nucleotide-binding</keyword>
<dbReference type="InterPro" id="IPR036554">
    <property type="entry name" value="GHMP_kinase_C_sf"/>
</dbReference>
<dbReference type="UniPathway" id="UPA00057"/>
<evidence type="ECO:0000313" key="7">
    <source>
        <dbReference type="Proteomes" id="UP000288805"/>
    </source>
</evidence>
<dbReference type="Gene3D" id="3.30.70.890">
    <property type="entry name" value="GHMP kinase, C-terminal domain"/>
    <property type="match status" value="1"/>
</dbReference>
<keyword evidence="4 6" id="KW-0418">Kinase</keyword>
<dbReference type="EMBL" id="QGNW01000271">
    <property type="protein sequence ID" value="RVW80024.1"/>
    <property type="molecule type" value="Genomic_DNA"/>
</dbReference>
<gene>
    <name evidence="6" type="primary">PMK_2</name>
    <name evidence="6" type="ORF">CK203_055829</name>
</gene>
<comment type="pathway">
    <text evidence="1">Isoprenoid biosynthesis; isopentenyl diphosphate biosynthesis via mevalonate pathway.</text>
</comment>
<keyword evidence="2" id="KW-0808">Transferase</keyword>
<sequence length="453" mass="49907">MGKRILVGGQRRQMGAFGVGVWKEILKESVWCWENMAFKVGKGTKIRFWIDLWCGCTVLSQRFPHLYAMVVHKNATVEEMWDQNFGQGGWNLRNGQFRVKKAYSLLVSPIATVFPKSNIWVGRVPTKIAFFAWEAAWGSGQSVVDIVLGLFGAQWVFPETRGAALTYRLFGVVSFQLRVGEFFVSSPFGCEALAALYTPLLVSFLIFPVVIIQVAVKGLPIQEVIHDILKGNWDHERTKFSLPPLMTLLLGEPGAGGSSTPSMVGAVKKWQKSDPEKSLETWRKLSAANSALETQFKILSKLAEENWDAYKCVINSCSIHRSEKWMEQATGPDQEAVVNALLAARDAMLRIRSNMRQMGEAAGIPIEPDSQTRLLDATMDMEGVLLAGVPGAGGFDAIFAVTLGDSSSNITIAWTSLNVLAMLVREDPHGVSLETGDPRAQQITSAISSVHIE</sequence>
<evidence type="ECO:0000256" key="4">
    <source>
        <dbReference type="ARBA" id="ARBA00022777"/>
    </source>
</evidence>
<keyword evidence="5" id="KW-0067">ATP-binding</keyword>
<dbReference type="GO" id="GO:0016301">
    <property type="term" value="F:kinase activity"/>
    <property type="evidence" value="ECO:0007669"/>
    <property type="project" value="UniProtKB-KW"/>
</dbReference>
<name>A0A438H643_VITVI</name>
<dbReference type="GO" id="GO:0019287">
    <property type="term" value="P:isopentenyl diphosphate biosynthetic process, mevalonate pathway"/>
    <property type="evidence" value="ECO:0007669"/>
    <property type="project" value="UniProtKB-UniPathway"/>
</dbReference>
<evidence type="ECO:0000256" key="2">
    <source>
        <dbReference type="ARBA" id="ARBA00022679"/>
    </source>
</evidence>
<dbReference type="InterPro" id="IPR035102">
    <property type="entry name" value="Phosphomevalonate_kinase"/>
</dbReference>
<evidence type="ECO:0000256" key="1">
    <source>
        <dbReference type="ARBA" id="ARBA00005092"/>
    </source>
</evidence>
<dbReference type="PANTHER" id="PTHR31814:SF2">
    <property type="entry name" value="PHOSPHOMEVALONATE KINASE"/>
    <property type="match status" value="1"/>
</dbReference>
<proteinExistence type="predicted"/>